<dbReference type="OrthoDB" id="7667652at2"/>
<dbReference type="Gene3D" id="2.150.10.10">
    <property type="entry name" value="Serralysin-like metalloprotease, C-terminal"/>
    <property type="match status" value="2"/>
</dbReference>
<dbReference type="EMBL" id="FMWG01000001">
    <property type="protein sequence ID" value="SCZ49260.1"/>
    <property type="molecule type" value="Genomic_DNA"/>
</dbReference>
<evidence type="ECO:0000256" key="1">
    <source>
        <dbReference type="ARBA" id="ARBA00004613"/>
    </source>
</evidence>
<name>A0A1G5PJI0_9RHOB</name>
<dbReference type="InterPro" id="IPR001343">
    <property type="entry name" value="Hemolysn_Ca-bd"/>
</dbReference>
<evidence type="ECO:0000313" key="4">
    <source>
        <dbReference type="Proteomes" id="UP000198767"/>
    </source>
</evidence>
<dbReference type="STRING" id="1156985.SAMN04488118_10128"/>
<keyword evidence="4" id="KW-1185">Reference proteome</keyword>
<reference evidence="3 4" key="1">
    <citation type="submission" date="2016-10" db="EMBL/GenBank/DDBJ databases">
        <authorList>
            <person name="de Groot N.N."/>
        </authorList>
    </citation>
    <scope>NUCLEOTIDE SEQUENCE [LARGE SCALE GENOMIC DNA]</scope>
    <source>
        <strain evidence="3 4">U95</strain>
    </source>
</reference>
<gene>
    <name evidence="3" type="ORF">SAMN04488118_10128</name>
</gene>
<dbReference type="PANTHER" id="PTHR38340">
    <property type="entry name" value="S-LAYER PROTEIN"/>
    <property type="match status" value="1"/>
</dbReference>
<dbReference type="GO" id="GO:0005576">
    <property type="term" value="C:extracellular region"/>
    <property type="evidence" value="ECO:0007669"/>
    <property type="project" value="UniProtKB-SubCell"/>
</dbReference>
<organism evidence="3 4">
    <name type="scientific">Epibacterium ulvae</name>
    <dbReference type="NCBI Taxonomy" id="1156985"/>
    <lineage>
        <taxon>Bacteria</taxon>
        <taxon>Pseudomonadati</taxon>
        <taxon>Pseudomonadota</taxon>
        <taxon>Alphaproteobacteria</taxon>
        <taxon>Rhodobacterales</taxon>
        <taxon>Roseobacteraceae</taxon>
        <taxon>Epibacterium</taxon>
    </lineage>
</organism>
<keyword evidence="2" id="KW-0964">Secreted</keyword>
<dbReference type="InterPro" id="IPR018511">
    <property type="entry name" value="Hemolysin-typ_Ca-bd_CS"/>
</dbReference>
<protein>
    <submittedName>
        <fullName evidence="3">Hemolysin-type calcium-binding repeat-containing protein</fullName>
    </submittedName>
</protein>
<dbReference type="PANTHER" id="PTHR38340:SF1">
    <property type="entry name" value="S-LAYER PROTEIN"/>
    <property type="match status" value="1"/>
</dbReference>
<evidence type="ECO:0000313" key="3">
    <source>
        <dbReference type="EMBL" id="SCZ49260.1"/>
    </source>
</evidence>
<dbReference type="InterPro" id="IPR011049">
    <property type="entry name" value="Serralysin-like_metalloprot_C"/>
</dbReference>
<dbReference type="InterPro" id="IPR050557">
    <property type="entry name" value="RTX_toxin/Mannuronan_C5-epim"/>
</dbReference>
<comment type="subcellular location">
    <subcellularLocation>
        <location evidence="1">Secreted</location>
    </subcellularLocation>
</comment>
<dbReference type="PRINTS" id="PR00313">
    <property type="entry name" value="CABNDNGRPT"/>
</dbReference>
<dbReference type="SUPFAM" id="SSF51120">
    <property type="entry name" value="beta-Roll"/>
    <property type="match status" value="1"/>
</dbReference>
<dbReference type="RefSeq" id="WP_090214478.1">
    <property type="nucleotide sequence ID" value="NZ_CANMPF010000002.1"/>
</dbReference>
<dbReference type="AlphaFoldDB" id="A0A1G5PJI0"/>
<proteinExistence type="predicted"/>
<accession>A0A1G5PJI0</accession>
<dbReference type="PROSITE" id="PS00330">
    <property type="entry name" value="HEMOLYSIN_CALCIUM"/>
    <property type="match status" value="1"/>
</dbReference>
<evidence type="ECO:0000256" key="2">
    <source>
        <dbReference type="ARBA" id="ARBA00022525"/>
    </source>
</evidence>
<dbReference type="Proteomes" id="UP000198767">
    <property type="component" value="Unassembled WGS sequence"/>
</dbReference>
<dbReference type="GO" id="GO:0005509">
    <property type="term" value="F:calcium ion binding"/>
    <property type="evidence" value="ECO:0007669"/>
    <property type="project" value="InterPro"/>
</dbReference>
<sequence length="325" mass="33835">MWPLLLLTVAAGTMAATDFFQSSDEEDLAALEEGDITDLGQLIEELEEEGVEPVALDPYLALGEEASYDLDFSITDGDDLLVLPEADPETHPDFSPSAVVFALEGDDTLIGSELDDVLFGDEGNDSVFGQGGNDQIFGGDGSDYLSGGDGDDDVIETFDDGSQDTLFGGDGNDVIFASGALETGSLRLISGGDGDDSVTLLGGAHIVHLGEGEDAVVVQTNHVEENEAAVVETIVAITDFAPAEDALQIELEVAPDANLPDVSQDFSYTLSEIDTPQGPATLVEPTAHDSASAEILENTLNDAVVILLGVSPQDLEGADISVVLT</sequence>
<dbReference type="Pfam" id="PF00353">
    <property type="entry name" value="HemolysinCabind"/>
    <property type="match status" value="3"/>
</dbReference>